<evidence type="ECO:0000256" key="2">
    <source>
        <dbReference type="ARBA" id="ARBA00006561"/>
    </source>
</evidence>
<keyword evidence="5" id="KW-0274">FAD</keyword>
<keyword evidence="7" id="KW-0408">Iron</keyword>
<dbReference type="STRING" id="419481.SAMN05216233_10589"/>
<evidence type="ECO:0000256" key="7">
    <source>
        <dbReference type="ARBA" id="ARBA00023004"/>
    </source>
</evidence>
<dbReference type="GO" id="GO:0051539">
    <property type="term" value="F:4 iron, 4 sulfur cluster binding"/>
    <property type="evidence" value="ECO:0007669"/>
    <property type="project" value="UniProtKB-KW"/>
</dbReference>
<evidence type="ECO:0000256" key="1">
    <source>
        <dbReference type="ARBA" id="ARBA00001974"/>
    </source>
</evidence>
<dbReference type="Pfam" id="PF12831">
    <property type="entry name" value="FAD_oxidored"/>
    <property type="match status" value="1"/>
</dbReference>
<dbReference type="Pfam" id="PF07992">
    <property type="entry name" value="Pyr_redox_2"/>
    <property type="match status" value="1"/>
</dbReference>
<dbReference type="Gene3D" id="3.30.70.20">
    <property type="match status" value="3"/>
</dbReference>
<name>A0A1G5E0L7_9BACT</name>
<evidence type="ECO:0000256" key="6">
    <source>
        <dbReference type="ARBA" id="ARBA00023002"/>
    </source>
</evidence>
<dbReference type="OrthoDB" id="9766627at2"/>
<feature type="domain" description="4Fe-4S ferredoxin-type" evidence="9">
    <location>
        <begin position="957"/>
        <end position="986"/>
    </location>
</feature>
<dbReference type="Proteomes" id="UP000198870">
    <property type="component" value="Unassembled WGS sequence"/>
</dbReference>
<feature type="domain" description="4Fe-4S ferredoxin-type" evidence="9">
    <location>
        <begin position="146"/>
        <end position="180"/>
    </location>
</feature>
<dbReference type="PANTHER" id="PTHR43498:SF1">
    <property type="entry name" value="COB--COM HETERODISULFIDE REDUCTASE IRON-SULFUR SUBUNIT A"/>
    <property type="match status" value="1"/>
</dbReference>
<feature type="domain" description="4Fe-4S ferredoxin-type" evidence="9">
    <location>
        <begin position="99"/>
        <end position="129"/>
    </location>
</feature>
<dbReference type="Gene3D" id="3.40.50.720">
    <property type="entry name" value="NAD(P)-binding Rossmann-like Domain"/>
    <property type="match status" value="2"/>
</dbReference>
<gene>
    <name evidence="10" type="ORF">SAMN05216233_10589</name>
</gene>
<keyword evidence="11" id="KW-1185">Reference proteome</keyword>
<dbReference type="InterPro" id="IPR036188">
    <property type="entry name" value="FAD/NAD-bd_sf"/>
</dbReference>
<dbReference type="Pfam" id="PF12838">
    <property type="entry name" value="Fer4_7"/>
    <property type="match status" value="1"/>
</dbReference>
<evidence type="ECO:0000313" key="11">
    <source>
        <dbReference type="Proteomes" id="UP000198870"/>
    </source>
</evidence>
<dbReference type="GO" id="GO:0046872">
    <property type="term" value="F:metal ion binding"/>
    <property type="evidence" value="ECO:0007669"/>
    <property type="project" value="UniProtKB-KW"/>
</dbReference>
<dbReference type="InterPro" id="IPR039650">
    <property type="entry name" value="HdrA-like"/>
</dbReference>
<dbReference type="GO" id="GO:0016491">
    <property type="term" value="F:oxidoreductase activity"/>
    <property type="evidence" value="ECO:0007669"/>
    <property type="project" value="UniProtKB-KW"/>
</dbReference>
<organism evidence="10 11">
    <name type="scientific">Desulfoluna spongiiphila</name>
    <dbReference type="NCBI Taxonomy" id="419481"/>
    <lineage>
        <taxon>Bacteria</taxon>
        <taxon>Pseudomonadati</taxon>
        <taxon>Thermodesulfobacteriota</taxon>
        <taxon>Desulfobacteria</taxon>
        <taxon>Desulfobacterales</taxon>
        <taxon>Desulfolunaceae</taxon>
        <taxon>Desulfoluna</taxon>
    </lineage>
</organism>
<proteinExistence type="inferred from homology"/>
<protein>
    <submittedName>
        <fullName evidence="10">Heterodisulfide reductase subunit A</fullName>
    </submittedName>
</protein>
<dbReference type="InterPro" id="IPR017896">
    <property type="entry name" value="4Fe4S_Fe-S-bd"/>
</dbReference>
<keyword evidence="4" id="KW-0479">Metal-binding</keyword>
<reference evidence="10 11" key="1">
    <citation type="submission" date="2016-10" db="EMBL/GenBank/DDBJ databases">
        <authorList>
            <person name="de Groot N.N."/>
        </authorList>
    </citation>
    <scope>NUCLEOTIDE SEQUENCE [LARGE SCALE GENOMIC DNA]</scope>
    <source>
        <strain evidence="10 11">AA1</strain>
    </source>
</reference>
<dbReference type="SUPFAM" id="SSF54862">
    <property type="entry name" value="4Fe-4S ferredoxins"/>
    <property type="match status" value="1"/>
</dbReference>
<sequence length="1008" mass="108984">MTNTSGSVLVVGGGIGGMQAALDLADSGFKVHMIQRESSIGGTMVMLDKTFPTGDCSMCMISPKMVEVGRHPNIEIHPLSEVTRLDGSPGNFTAVIHQKALYVDPAKCTGCGSCEEKCPKKVPSEFEQGLTHRKAIHALFSQAVPSTRVIDPTQCIYLTKGKCRACEKVCTAGAILFDDTDKEFTLNAGAVILAPGLDRHDPTAHQELGYGRWPNVVSSLQFERILSASGPFQGQITRPADGSHPKKIAWLHCVGSRDPHNGNPWCSSVCCMYTTKQAVIAKEHDSSVEPTIFYMDMRAFGKDFDRYIERAKTDYGVRYIRAMISDVRETAEDGNLTLRYERPDGTLVSESFDMVVLSVGLQPRKDAAAFAQTFGIDTDTMLFPKTSSFCPVASSRPGVYVTGSYQSPKDIPETVAQGSAVAGAAMALLSEARGTEITTRSLPPETVSADDEPRAGVFVCHCGVNIAQTVDVKSVAEIASDIEGVAHAEDLVYACAQDSQEIIRQRIAEKGLNRVVVASCTPRTHEPLFRETIRAAGLNPYLFELADIREQCSWCHMGQGEEATRKAKELVSMSIEKSLRLMPVATASVPVTPRALVVGGGVAGLTCAISLADQGYGVDLVEKETQPGGLLAGVSTSWDGGDVADFLRERLEQVAIHERITVHAATEVETSEGYVGNFTTTLTDGSTVEHGAVVMATGGTWHEPTSFLYGEDPRAIILRDIETSLAEHPPEDHEQFLFIQCAESRCEPRNYCSRICCQESVKHAVAIKKANPKAHVTILYREMRTYGMREMLYAEARDLGVLFVHYSLENMPELTPLPAGIEVRLNDEMAGFPIRFVVQRLILAAGLNPHPATGEMAKKYKLTTNSDGFLLEAHVKLKPVDFPSEGYYVAGLAHAPKNLDETISQALSAAGRAGVLLSKKELAVSGAVAKHNRELCMSCLACVRNCPYGAPFIDTDGKVSHNEVKCVGCGICAGVCPAKAFQVNSFKDDQIAAMIDAAAPGKMVNGEQ</sequence>
<evidence type="ECO:0000256" key="4">
    <source>
        <dbReference type="ARBA" id="ARBA00022723"/>
    </source>
</evidence>
<comment type="similarity">
    <text evidence="2">Belongs to the HdrA family.</text>
</comment>
<evidence type="ECO:0000259" key="9">
    <source>
        <dbReference type="PROSITE" id="PS51379"/>
    </source>
</evidence>
<dbReference type="PANTHER" id="PTHR43498">
    <property type="entry name" value="FERREDOXIN:COB-COM HETERODISULFIDE REDUCTASE SUBUNIT A"/>
    <property type="match status" value="1"/>
</dbReference>
<keyword evidence="6" id="KW-0560">Oxidoreductase</keyword>
<evidence type="ECO:0000256" key="8">
    <source>
        <dbReference type="ARBA" id="ARBA00023014"/>
    </source>
</evidence>
<dbReference type="InterPro" id="IPR017900">
    <property type="entry name" value="4Fe4S_Fe_S_CS"/>
</dbReference>
<comment type="cofactor">
    <cofactor evidence="1">
        <name>FAD</name>
        <dbReference type="ChEBI" id="CHEBI:57692"/>
    </cofactor>
</comment>
<dbReference type="SUPFAM" id="SSF51971">
    <property type="entry name" value="Nucleotide-binding domain"/>
    <property type="match status" value="1"/>
</dbReference>
<dbReference type="EMBL" id="FMUX01000005">
    <property type="protein sequence ID" value="SCY20271.1"/>
    <property type="molecule type" value="Genomic_DNA"/>
</dbReference>
<dbReference type="PROSITE" id="PS00198">
    <property type="entry name" value="4FE4S_FER_1"/>
    <property type="match status" value="2"/>
</dbReference>
<feature type="domain" description="4Fe-4S ferredoxin-type" evidence="9">
    <location>
        <begin position="927"/>
        <end position="956"/>
    </location>
</feature>
<keyword evidence="3" id="KW-0004">4Fe-4S</keyword>
<keyword evidence="5" id="KW-0285">Flavoprotein</keyword>
<dbReference type="AlphaFoldDB" id="A0A1G5E0L7"/>
<dbReference type="PROSITE" id="PS51379">
    <property type="entry name" value="4FE4S_FER_2"/>
    <property type="match status" value="4"/>
</dbReference>
<dbReference type="RefSeq" id="WP_092210259.1">
    <property type="nucleotide sequence ID" value="NZ_FMUX01000005.1"/>
</dbReference>
<dbReference type="Pfam" id="PF00037">
    <property type="entry name" value="Fer4"/>
    <property type="match status" value="1"/>
</dbReference>
<dbReference type="InterPro" id="IPR023753">
    <property type="entry name" value="FAD/NAD-binding_dom"/>
</dbReference>
<dbReference type="SUPFAM" id="SSF51905">
    <property type="entry name" value="FAD/NAD(P)-binding domain"/>
    <property type="match status" value="1"/>
</dbReference>
<evidence type="ECO:0000256" key="3">
    <source>
        <dbReference type="ARBA" id="ARBA00022485"/>
    </source>
</evidence>
<keyword evidence="8" id="KW-0411">Iron-sulfur</keyword>
<accession>A0A1G5E0L7</accession>
<evidence type="ECO:0000256" key="5">
    <source>
        <dbReference type="ARBA" id="ARBA00022827"/>
    </source>
</evidence>
<evidence type="ECO:0000313" key="10">
    <source>
        <dbReference type="EMBL" id="SCY20271.1"/>
    </source>
</evidence>